<dbReference type="GO" id="GO:0009330">
    <property type="term" value="C:DNA topoisomerase type II (double strand cut, ATP-hydrolyzing) complex"/>
    <property type="evidence" value="ECO:0007669"/>
    <property type="project" value="InterPro"/>
</dbReference>
<dbReference type="GO" id="GO:0042023">
    <property type="term" value="P:DNA endoreduplication"/>
    <property type="evidence" value="ECO:0007669"/>
    <property type="project" value="InterPro"/>
</dbReference>
<gene>
    <name evidence="2" type="ORF">CDL15_Pgr021655</name>
</gene>
<proteinExistence type="predicted"/>
<dbReference type="GO" id="GO:0005634">
    <property type="term" value="C:nucleus"/>
    <property type="evidence" value="ECO:0007669"/>
    <property type="project" value="TreeGrafter"/>
</dbReference>
<dbReference type="EMBL" id="MTKT01003240">
    <property type="protein sequence ID" value="OWM75491.1"/>
    <property type="molecule type" value="Genomic_DNA"/>
</dbReference>
<feature type="compositionally biased region" description="Low complexity" evidence="1">
    <location>
        <begin position="136"/>
        <end position="146"/>
    </location>
</feature>
<accession>A0A218WTG3</accession>
<dbReference type="GO" id="GO:0051276">
    <property type="term" value="P:chromosome organization"/>
    <property type="evidence" value="ECO:0007669"/>
    <property type="project" value="TreeGrafter"/>
</dbReference>
<feature type="compositionally biased region" description="Low complexity" evidence="1">
    <location>
        <begin position="110"/>
        <end position="121"/>
    </location>
</feature>
<protein>
    <submittedName>
        <fullName evidence="2">Uncharacterized protein</fullName>
    </submittedName>
</protein>
<evidence type="ECO:0000313" key="2">
    <source>
        <dbReference type="EMBL" id="OWM75491.1"/>
    </source>
</evidence>
<comment type="caution">
    <text evidence="2">The sequence shown here is derived from an EMBL/GenBank/DDBJ whole genome shotgun (WGS) entry which is preliminary data.</text>
</comment>
<feature type="region of interest" description="Disordered" evidence="1">
    <location>
        <begin position="286"/>
        <end position="358"/>
    </location>
</feature>
<feature type="region of interest" description="Disordered" evidence="1">
    <location>
        <begin position="67"/>
        <end position="166"/>
    </location>
</feature>
<dbReference type="GO" id="GO:0003690">
    <property type="term" value="F:double-stranded DNA binding"/>
    <property type="evidence" value="ECO:0007669"/>
    <property type="project" value="InterPro"/>
</dbReference>
<reference evidence="2" key="1">
    <citation type="submission" date="2017-06" db="EMBL/GenBank/DDBJ databases">
        <title>The pomegranate genome and the genomics of punicalagin biosynthesis.</title>
        <authorList>
            <person name="Xu C."/>
        </authorList>
    </citation>
    <scope>NUCLEOTIDE SEQUENCE [LARGE SCALE GENOMIC DNA]</scope>
    <source>
        <tissue evidence="2">Fresh leaf</tissue>
    </source>
</reference>
<name>A0A218WTG3_PUNGR</name>
<evidence type="ECO:0000256" key="1">
    <source>
        <dbReference type="SAM" id="MobiDB-lite"/>
    </source>
</evidence>
<dbReference type="PANTHER" id="PTHR34810">
    <property type="entry name" value="DNA-BINDING PROTEIN BIN4"/>
    <property type="match status" value="1"/>
</dbReference>
<sequence>MSSSREQSPDWLRSFQVPAHSALTVSSDPEHFPSDSSSENDTVDSDKLPIGEFLQLSNKQTTQDIAVDEGAVESSKKISNAKSSTKRPGKGDKAVGKATLQESADKQARYSSIYAISSDSESCPEDEDVTYQGETSQSKVSQSQAKVKGEGCFPDTTGDSPPKKTYRRKMLKEVAKSEDIEEKTDILERKVSGDEVDIADDEMENPQKPHVSSSRLPLVLSEKVQRTKALIECEGDSIDLSGDMGAVGRLIEAIMSDFIQLNPQSDFNEAETVVEGTLEGFLLDLDDEADGMPKPISNQNVEDDGTSEKPNGKTKRKANKTSVLPQKRGRKGGSKKAEAPVKVSKKNTRISKKATTKK</sequence>
<organism evidence="2">
    <name type="scientific">Punica granatum</name>
    <name type="common">Pomegranate</name>
    <dbReference type="NCBI Taxonomy" id="22663"/>
    <lineage>
        <taxon>Eukaryota</taxon>
        <taxon>Viridiplantae</taxon>
        <taxon>Streptophyta</taxon>
        <taxon>Embryophyta</taxon>
        <taxon>Tracheophyta</taxon>
        <taxon>Spermatophyta</taxon>
        <taxon>Magnoliopsida</taxon>
        <taxon>eudicotyledons</taxon>
        <taxon>Gunneridae</taxon>
        <taxon>Pentapetalae</taxon>
        <taxon>rosids</taxon>
        <taxon>malvids</taxon>
        <taxon>Myrtales</taxon>
        <taxon>Lythraceae</taxon>
        <taxon>Punica</taxon>
    </lineage>
</organism>
<dbReference type="Proteomes" id="UP000197138">
    <property type="component" value="Unassembled WGS sequence"/>
</dbReference>
<feature type="compositionally biased region" description="Basic residues" evidence="1">
    <location>
        <begin position="343"/>
        <end position="358"/>
    </location>
</feature>
<dbReference type="PANTHER" id="PTHR34810:SF1">
    <property type="entry name" value="DNA-BINDING PROTEIN BIN4"/>
    <property type="match status" value="1"/>
</dbReference>
<feature type="region of interest" description="Disordered" evidence="1">
    <location>
        <begin position="22"/>
        <end position="50"/>
    </location>
</feature>
<dbReference type="AlphaFoldDB" id="A0A218WTG3"/>
<dbReference type="InterPro" id="IPR033246">
    <property type="entry name" value="BIN4"/>
</dbReference>